<feature type="compositionally biased region" description="Basic residues" evidence="1">
    <location>
        <begin position="347"/>
        <end position="357"/>
    </location>
</feature>
<feature type="compositionally biased region" description="Basic residues" evidence="1">
    <location>
        <begin position="309"/>
        <end position="322"/>
    </location>
</feature>
<dbReference type="EMBL" id="CM000762">
    <property type="protein sequence ID" value="OQU87709.1"/>
    <property type="molecule type" value="Genomic_DNA"/>
</dbReference>
<evidence type="ECO:0000313" key="2">
    <source>
        <dbReference type="EMBL" id="OQU87709.1"/>
    </source>
</evidence>
<feature type="compositionally biased region" description="Basic and acidic residues" evidence="1">
    <location>
        <begin position="263"/>
        <end position="285"/>
    </location>
</feature>
<dbReference type="InParanoid" id="A0A1W0W010"/>
<evidence type="ECO:0000256" key="1">
    <source>
        <dbReference type="SAM" id="MobiDB-lite"/>
    </source>
</evidence>
<accession>A0A1W0W010</accession>
<dbReference type="Gramene" id="OQU87712">
    <property type="protein sequence ID" value="OQU87712"/>
    <property type="gene ID" value="SORBI_3003G323900"/>
</dbReference>
<reference evidence="2 3" key="1">
    <citation type="journal article" date="2009" name="Nature">
        <title>The Sorghum bicolor genome and the diversification of grasses.</title>
        <authorList>
            <person name="Paterson A.H."/>
            <person name="Bowers J.E."/>
            <person name="Bruggmann R."/>
            <person name="Dubchak I."/>
            <person name="Grimwood J."/>
            <person name="Gundlach H."/>
            <person name="Haberer G."/>
            <person name="Hellsten U."/>
            <person name="Mitros T."/>
            <person name="Poliakov A."/>
            <person name="Schmutz J."/>
            <person name="Spannagl M."/>
            <person name="Tang H."/>
            <person name="Wang X."/>
            <person name="Wicker T."/>
            <person name="Bharti A.K."/>
            <person name="Chapman J."/>
            <person name="Feltus F.A."/>
            <person name="Gowik U."/>
            <person name="Grigoriev I.V."/>
            <person name="Lyons E."/>
            <person name="Maher C.A."/>
            <person name="Martis M."/>
            <person name="Narechania A."/>
            <person name="Otillar R.P."/>
            <person name="Penning B.W."/>
            <person name="Salamov A.A."/>
            <person name="Wang Y."/>
            <person name="Zhang L."/>
            <person name="Carpita N.C."/>
            <person name="Freeling M."/>
            <person name="Gingle A.R."/>
            <person name="Hash C.T."/>
            <person name="Keller B."/>
            <person name="Klein P."/>
            <person name="Kresovich S."/>
            <person name="McCann M.C."/>
            <person name="Ming R."/>
            <person name="Peterson D.G."/>
            <person name="Mehboob-ur-Rahman"/>
            <person name="Ware D."/>
            <person name="Westhoff P."/>
            <person name="Mayer K.F."/>
            <person name="Messing J."/>
            <person name="Rokhsar D.S."/>
        </authorList>
    </citation>
    <scope>NUCLEOTIDE SEQUENCE [LARGE SCALE GENOMIC DNA]</scope>
    <source>
        <strain evidence="3">cv. BTx623</strain>
    </source>
</reference>
<keyword evidence="3" id="KW-1185">Reference proteome</keyword>
<feature type="compositionally biased region" description="Basic and acidic residues" evidence="1">
    <location>
        <begin position="58"/>
        <end position="69"/>
    </location>
</feature>
<dbReference type="EMBL" id="CM000762">
    <property type="protein sequence ID" value="OQU87712.1"/>
    <property type="molecule type" value="Genomic_DNA"/>
</dbReference>
<name>A0A1W0W010_SORBI</name>
<dbReference type="Gramene" id="OQU87711">
    <property type="protein sequence ID" value="OQU87711"/>
    <property type="gene ID" value="SORBI_3003G323900"/>
</dbReference>
<gene>
    <name evidence="2" type="ORF">SORBI_3003G323900</name>
</gene>
<proteinExistence type="predicted"/>
<dbReference type="Proteomes" id="UP000000768">
    <property type="component" value="Chromosome 3"/>
</dbReference>
<feature type="compositionally biased region" description="Basic residues" evidence="1">
    <location>
        <begin position="119"/>
        <end position="131"/>
    </location>
</feature>
<sequence length="357" mass="38798">MKVGPICRDTTHHPSDPARQPLRPLPPARPPCLRSSTPAAPLPAGPQGAELPNPQRRKPVEEEKEEGAHRARMQALALPRAVEPANPAAARFPSACATLSLFLATTPMTPSVCAGSKGKAARRGSSSRHRATAAEAPWHPDGAAQAARARCPGSPSRHRATAARRRRTAVAVPEKAGSVCPVRPTSRKSGVTTAEAARRKGQGVLALPHVFDRRARASTTRARRHGGMAYNGVAVWRVRCGVRAWLLYWRRSAPSPARGIRSPRHDSSGRHSEGRRSGTDVERKGKVSARAARARRRGVAPPPDTERQRQRRRGIPTARRKQQGQGVPALLPDTERQRPGGEERQLLFRRRRAPSAL</sequence>
<organism evidence="2 3">
    <name type="scientific">Sorghum bicolor</name>
    <name type="common">Sorghum</name>
    <name type="synonym">Sorghum vulgare</name>
    <dbReference type="NCBI Taxonomy" id="4558"/>
    <lineage>
        <taxon>Eukaryota</taxon>
        <taxon>Viridiplantae</taxon>
        <taxon>Streptophyta</taxon>
        <taxon>Embryophyta</taxon>
        <taxon>Tracheophyta</taxon>
        <taxon>Spermatophyta</taxon>
        <taxon>Magnoliopsida</taxon>
        <taxon>Liliopsida</taxon>
        <taxon>Poales</taxon>
        <taxon>Poaceae</taxon>
        <taxon>PACMAD clade</taxon>
        <taxon>Panicoideae</taxon>
        <taxon>Andropogonodae</taxon>
        <taxon>Andropogoneae</taxon>
        <taxon>Sorghinae</taxon>
        <taxon>Sorghum</taxon>
    </lineage>
</organism>
<feature type="region of interest" description="Disordered" evidence="1">
    <location>
        <begin position="112"/>
        <end position="168"/>
    </location>
</feature>
<evidence type="ECO:0000313" key="3">
    <source>
        <dbReference type="Proteomes" id="UP000000768"/>
    </source>
</evidence>
<feature type="region of interest" description="Disordered" evidence="1">
    <location>
        <begin position="254"/>
        <end position="357"/>
    </location>
</feature>
<dbReference type="EMBL" id="CM000762">
    <property type="protein sequence ID" value="OQU87711.1"/>
    <property type="molecule type" value="Genomic_DNA"/>
</dbReference>
<reference evidence="3" key="3">
    <citation type="journal article" date="2018" name="Plant J.">
        <title>The Sorghum bicolor reference genome: improved assembly, gene annotations, a transcriptome atlas, and signatures of genome organization.</title>
        <authorList>
            <person name="McCormick R.F."/>
            <person name="Truong S.K."/>
            <person name="Sreedasyam A."/>
            <person name="Jenkins J."/>
            <person name="Shu S."/>
            <person name="Sims D."/>
            <person name="Kennedy M."/>
            <person name="Amirebrahimi M."/>
            <person name="Weers B.D."/>
            <person name="McKinley B."/>
            <person name="Mattison A."/>
            <person name="Morishige D.T."/>
            <person name="Grimwood J."/>
            <person name="Schmutz J."/>
            <person name="Mullet J.E."/>
        </authorList>
    </citation>
    <scope>NUCLEOTIDE SEQUENCE [LARGE SCALE GENOMIC DNA]</scope>
    <source>
        <strain evidence="3">cv. BTx623</strain>
    </source>
</reference>
<reference evidence="2" key="2">
    <citation type="submission" date="2017-02" db="EMBL/GenBank/DDBJ databases">
        <title>WGS assembly of Sorghum bicolor.</title>
        <authorList>
            <person name="Paterson A."/>
            <person name="Mullet J."/>
            <person name="Bowers J."/>
            <person name="Bruggmann R."/>
            <person name="Dubchak I."/>
            <person name="Grimwood J."/>
            <person name="Gundlach H."/>
            <person name="Haberer G."/>
            <person name="Hellsten U."/>
            <person name="Mitros T."/>
            <person name="Poliakov A."/>
            <person name="Schmutz J."/>
            <person name="Spannagl M."/>
            <person name="Tang H."/>
            <person name="Wang X."/>
            <person name="Wicker T."/>
            <person name="Bharti A."/>
            <person name="Chapman J."/>
            <person name="Feltus F."/>
            <person name="Gowik U."/>
            <person name="Grigoriev I."/>
            <person name="Lyons E."/>
            <person name="Maher C."/>
            <person name="Martis M."/>
            <person name="Narechania A."/>
            <person name="Otillar R."/>
            <person name="Penning B."/>
            <person name="Salamov A."/>
            <person name="Wang Y."/>
            <person name="Zhang L."/>
            <person name="Carpita N."/>
            <person name="Freeling M."/>
            <person name="Gingle A."/>
            <person name="Hash C."/>
            <person name="Keller B."/>
            <person name="Klein P."/>
            <person name="Kresovich S."/>
            <person name="Mccann M."/>
            <person name="Ming R."/>
            <person name="Peterson D."/>
            <person name="Rahman M."/>
            <person name="Ware D."/>
            <person name="Westhoff P."/>
            <person name="Mayer K."/>
            <person name="Messing J."/>
            <person name="Sims D."/>
            <person name="Jenkins J."/>
            <person name="Shu S."/>
            <person name="Rokhsar D."/>
        </authorList>
    </citation>
    <scope>NUCLEOTIDE SEQUENCE</scope>
</reference>
<protein>
    <submittedName>
        <fullName evidence="2">Uncharacterized protein</fullName>
    </submittedName>
</protein>
<dbReference type="Gramene" id="OQU87709">
    <property type="protein sequence ID" value="OQU87709"/>
    <property type="gene ID" value="SORBI_3003G323900"/>
</dbReference>
<dbReference type="AlphaFoldDB" id="A0A1W0W010"/>
<feature type="region of interest" description="Disordered" evidence="1">
    <location>
        <begin position="1"/>
        <end position="72"/>
    </location>
</feature>
<feature type="compositionally biased region" description="Basic residues" evidence="1">
    <location>
        <begin position="156"/>
        <end position="168"/>
    </location>
</feature>
<dbReference type="EMBL" id="CM000762">
    <property type="protein sequence ID" value="OQU87710.1"/>
    <property type="molecule type" value="Genomic_DNA"/>
</dbReference>
<dbReference type="Gramene" id="OQU87710">
    <property type="protein sequence ID" value="OQU87710"/>
    <property type="gene ID" value="SORBI_3003G323900"/>
</dbReference>
<feature type="compositionally biased region" description="Basic and acidic residues" evidence="1">
    <location>
        <begin position="333"/>
        <end position="346"/>
    </location>
</feature>